<proteinExistence type="predicted"/>
<accession>A0A267MMQ3</accession>
<name>A0A267MMQ3_9FIRM</name>
<keyword evidence="2" id="KW-1185">Reference proteome</keyword>
<evidence type="ECO:0000313" key="1">
    <source>
        <dbReference type="EMBL" id="PAB60093.1"/>
    </source>
</evidence>
<sequence length="187" mass="20450">MSNNLYEILEDNPIIPGVKDDPGLESVLTSDCKIVFILYGNILNIGEIVKKIKDSGKMAFVNVDLLEGVSHREIVIQYLKKHTEADGILSGKASMLKAAKAQGFFTIHRLFLIDSMSFHNLDRQVEISKPDCIEILPGWPKVISWVAEKSHMPIIAGGLVCDKDDVIAALKAGATAISSTNVGVWSM</sequence>
<dbReference type="Gene3D" id="3.20.20.70">
    <property type="entry name" value="Aldolase class I"/>
    <property type="match status" value="1"/>
</dbReference>
<dbReference type="GO" id="GO:0006355">
    <property type="term" value="P:regulation of DNA-templated transcription"/>
    <property type="evidence" value="ECO:0007669"/>
    <property type="project" value="InterPro"/>
</dbReference>
<reference evidence="1 2" key="1">
    <citation type="submission" date="2017-06" db="EMBL/GenBank/DDBJ databases">
        <title>Draft genome sequence of anaerobic fermentative bacterium Anaeromicrobium sediminis DY2726D isolated from West Pacific Ocean sediments.</title>
        <authorList>
            <person name="Zeng X."/>
        </authorList>
    </citation>
    <scope>NUCLEOTIDE SEQUENCE [LARGE SCALE GENOMIC DNA]</scope>
    <source>
        <strain evidence="1 2">DY2726D</strain>
    </source>
</reference>
<dbReference type="SUPFAM" id="SSF110391">
    <property type="entry name" value="GlpP-like"/>
    <property type="match status" value="1"/>
</dbReference>
<gene>
    <name evidence="1" type="ORF">CCE28_06890</name>
</gene>
<dbReference type="GO" id="GO:0006071">
    <property type="term" value="P:glycerol metabolic process"/>
    <property type="evidence" value="ECO:0007669"/>
    <property type="project" value="InterPro"/>
</dbReference>
<dbReference type="Proteomes" id="UP000216024">
    <property type="component" value="Unassembled WGS sequence"/>
</dbReference>
<dbReference type="PIRSF" id="PIRSF016897">
    <property type="entry name" value="GlpP"/>
    <property type="match status" value="1"/>
</dbReference>
<dbReference type="InterPro" id="IPR013785">
    <property type="entry name" value="Aldolase_TIM"/>
</dbReference>
<dbReference type="AlphaFoldDB" id="A0A267MMQ3"/>
<evidence type="ECO:0008006" key="3">
    <source>
        <dbReference type="Google" id="ProtNLM"/>
    </source>
</evidence>
<comment type="caution">
    <text evidence="1">The sequence shown here is derived from an EMBL/GenBank/DDBJ whole genome shotgun (WGS) entry which is preliminary data.</text>
</comment>
<dbReference type="Pfam" id="PF04309">
    <property type="entry name" value="G3P_antiterm"/>
    <property type="match status" value="1"/>
</dbReference>
<organism evidence="1 2">
    <name type="scientific">Anaeromicrobium sediminis</name>
    <dbReference type="NCBI Taxonomy" id="1478221"/>
    <lineage>
        <taxon>Bacteria</taxon>
        <taxon>Bacillati</taxon>
        <taxon>Bacillota</taxon>
        <taxon>Clostridia</taxon>
        <taxon>Peptostreptococcales</taxon>
        <taxon>Thermotaleaceae</taxon>
        <taxon>Anaeromicrobium</taxon>
    </lineage>
</organism>
<dbReference type="PANTHER" id="PTHR35787">
    <property type="entry name" value="GLYCEROL UPTAKE OPERON ANTITERMINATOR REGULATORY PROTEIN"/>
    <property type="match status" value="1"/>
</dbReference>
<protein>
    <recommendedName>
        <fullName evidence="3">Glycerol-3-phosphate responsive antiterminator</fullName>
    </recommendedName>
</protein>
<dbReference type="OrthoDB" id="9799580at2"/>
<dbReference type="PANTHER" id="PTHR35787:SF1">
    <property type="entry name" value="GLYCEROL UPTAKE OPERON ANTITERMINATOR REGULATORY PROTEIN"/>
    <property type="match status" value="1"/>
</dbReference>
<dbReference type="InterPro" id="IPR006699">
    <property type="entry name" value="GlpP"/>
</dbReference>
<dbReference type="EMBL" id="NIBG01000004">
    <property type="protein sequence ID" value="PAB60093.1"/>
    <property type="molecule type" value="Genomic_DNA"/>
</dbReference>
<evidence type="ECO:0000313" key="2">
    <source>
        <dbReference type="Proteomes" id="UP000216024"/>
    </source>
</evidence>
<dbReference type="RefSeq" id="WP_095132320.1">
    <property type="nucleotide sequence ID" value="NZ_NIBG01000004.1"/>
</dbReference>